<feature type="active site" evidence="8">
    <location>
        <position position="130"/>
    </location>
</feature>
<gene>
    <name evidence="9" type="ORF">WM2015_2031</name>
</gene>
<dbReference type="AlphaFoldDB" id="A0A0K0XXQ9"/>
<feature type="chain" id="PRO_5041747973" description="Putative beta-barrel assembly-enhancing protease" evidence="8">
    <location>
        <begin position="20"/>
        <end position="487"/>
    </location>
</feature>
<keyword evidence="10" id="KW-1185">Reference proteome</keyword>
<evidence type="ECO:0000313" key="9">
    <source>
        <dbReference type="EMBL" id="AKS42396.1"/>
    </source>
</evidence>
<comment type="function">
    <text evidence="8">Functions as both a chaperone and a metalloprotease. Maintains the integrity of the outer membrane by promoting either the assembly or the elimination of outer membrane proteins, depending on their folding state.</text>
</comment>
<dbReference type="Proteomes" id="UP000066624">
    <property type="component" value="Chromosome"/>
</dbReference>
<keyword evidence="4 8" id="KW-0574">Periplasm</keyword>
<keyword evidence="6 8" id="KW-0862">Zinc</keyword>
<evidence type="ECO:0000256" key="7">
    <source>
        <dbReference type="ARBA" id="ARBA00023049"/>
    </source>
</evidence>
<dbReference type="EC" id="3.4.-.-" evidence="8"/>
<dbReference type="GO" id="GO:0042597">
    <property type="term" value="C:periplasmic space"/>
    <property type="evidence" value="ECO:0007669"/>
    <property type="project" value="UniProtKB-SubCell"/>
</dbReference>
<comment type="cofactor">
    <cofactor evidence="8">
        <name>Zn(2+)</name>
        <dbReference type="ChEBI" id="CHEBI:29105"/>
    </cofactor>
    <text evidence="8">Binds 1 zinc ion per subunit.</text>
</comment>
<evidence type="ECO:0000256" key="2">
    <source>
        <dbReference type="ARBA" id="ARBA00022723"/>
    </source>
</evidence>
<dbReference type="SUPFAM" id="SSF48452">
    <property type="entry name" value="TPR-like"/>
    <property type="match status" value="1"/>
</dbReference>
<dbReference type="GO" id="GO:0016020">
    <property type="term" value="C:membrane"/>
    <property type="evidence" value="ECO:0007669"/>
    <property type="project" value="InterPro"/>
</dbReference>
<evidence type="ECO:0000256" key="1">
    <source>
        <dbReference type="ARBA" id="ARBA00022670"/>
    </source>
</evidence>
<protein>
    <recommendedName>
        <fullName evidence="8">Putative beta-barrel assembly-enhancing protease</fullName>
        <ecNumber evidence="8">3.4.-.-</ecNumber>
    </recommendedName>
</protein>
<feature type="binding site" evidence="8">
    <location>
        <position position="133"/>
    </location>
    <ligand>
        <name>Zn(2+)</name>
        <dbReference type="ChEBI" id="CHEBI:29105"/>
        <note>catalytic</note>
    </ligand>
</feature>
<keyword evidence="3 8" id="KW-0732">Signal</keyword>
<keyword evidence="5 8" id="KW-0378">Hydrolase</keyword>
<dbReference type="InterPro" id="IPR030873">
    <property type="entry name" value="Protease_BepA"/>
</dbReference>
<evidence type="ECO:0000256" key="4">
    <source>
        <dbReference type="ARBA" id="ARBA00022764"/>
    </source>
</evidence>
<evidence type="ECO:0000256" key="3">
    <source>
        <dbReference type="ARBA" id="ARBA00022729"/>
    </source>
</evidence>
<evidence type="ECO:0000256" key="8">
    <source>
        <dbReference type="HAMAP-Rule" id="MF_00997"/>
    </source>
</evidence>
<dbReference type="GO" id="GO:0008270">
    <property type="term" value="F:zinc ion binding"/>
    <property type="evidence" value="ECO:0007669"/>
    <property type="project" value="UniProtKB-UniRule"/>
</dbReference>
<feature type="binding site" evidence="8">
    <location>
        <position position="129"/>
    </location>
    <ligand>
        <name>Zn(2+)</name>
        <dbReference type="ChEBI" id="CHEBI:29105"/>
        <note>catalytic</note>
    </ligand>
</feature>
<feature type="binding site" evidence="8">
    <location>
        <position position="196"/>
    </location>
    <ligand>
        <name>Zn(2+)</name>
        <dbReference type="ChEBI" id="CHEBI:29105"/>
        <note>catalytic</note>
    </ligand>
</feature>
<dbReference type="InterPro" id="IPR011990">
    <property type="entry name" value="TPR-like_helical_dom_sf"/>
</dbReference>
<evidence type="ECO:0000313" key="10">
    <source>
        <dbReference type="Proteomes" id="UP000066624"/>
    </source>
</evidence>
<dbReference type="Gene3D" id="3.30.2010.10">
    <property type="entry name" value="Metalloproteases ('zincins'), catalytic domain"/>
    <property type="match status" value="1"/>
</dbReference>
<reference evidence="9 10" key="1">
    <citation type="submission" date="2015-07" db="EMBL/GenBank/DDBJ databases">
        <authorList>
            <person name="Noorani M."/>
        </authorList>
    </citation>
    <scope>NUCLEOTIDE SEQUENCE [LARGE SCALE GENOMIC DNA]</scope>
    <source>
        <strain evidence="9 10">KCTC 42284</strain>
    </source>
</reference>
<name>A0A0K0XXQ9_9GAMM</name>
<dbReference type="InterPro" id="IPR051156">
    <property type="entry name" value="Mito/Outer_Membr_Metalloprot"/>
</dbReference>
<keyword evidence="2 8" id="KW-0479">Metal-binding</keyword>
<accession>A0A0K0XXQ9</accession>
<keyword evidence="1 8" id="KW-0645">Protease</keyword>
<feature type="active site" description="Proton donor" evidence="8">
    <location>
        <position position="200"/>
    </location>
</feature>
<dbReference type="EMBL" id="CP012154">
    <property type="protein sequence ID" value="AKS42396.1"/>
    <property type="molecule type" value="Genomic_DNA"/>
</dbReference>
<dbReference type="Gene3D" id="1.25.40.10">
    <property type="entry name" value="Tetratricopeptide repeat domain"/>
    <property type="match status" value="1"/>
</dbReference>
<dbReference type="PANTHER" id="PTHR22726:SF1">
    <property type="entry name" value="METALLOENDOPEPTIDASE OMA1, MITOCHONDRIAL"/>
    <property type="match status" value="1"/>
</dbReference>
<comment type="similarity">
    <text evidence="8">Belongs to the peptidase M48 family. BepA subfamily.</text>
</comment>
<dbReference type="HAMAP" id="MF_00997">
    <property type="entry name" value="Protease_BepA"/>
    <property type="match status" value="1"/>
</dbReference>
<dbReference type="KEGG" id="wma:WM2015_2031"/>
<dbReference type="Pfam" id="PF14559">
    <property type="entry name" value="TPR_19"/>
    <property type="match status" value="1"/>
</dbReference>
<feature type="signal peptide" evidence="8">
    <location>
        <begin position="1"/>
        <end position="19"/>
    </location>
</feature>
<comment type="subcellular location">
    <subcellularLocation>
        <location evidence="8">Periplasm</location>
    </subcellularLocation>
</comment>
<dbReference type="GO" id="GO:0051603">
    <property type="term" value="P:proteolysis involved in protein catabolic process"/>
    <property type="evidence" value="ECO:0007669"/>
    <property type="project" value="TreeGrafter"/>
</dbReference>
<organism evidence="9 10">
    <name type="scientific">Wenzhouxiangella marina</name>
    <dbReference type="NCBI Taxonomy" id="1579979"/>
    <lineage>
        <taxon>Bacteria</taxon>
        <taxon>Pseudomonadati</taxon>
        <taxon>Pseudomonadota</taxon>
        <taxon>Gammaproteobacteria</taxon>
        <taxon>Chromatiales</taxon>
        <taxon>Wenzhouxiangellaceae</taxon>
        <taxon>Wenzhouxiangella</taxon>
    </lineage>
</organism>
<keyword evidence="7 8" id="KW-0482">Metalloprotease</keyword>
<dbReference type="STRING" id="1579979.WM2015_2031"/>
<dbReference type="GO" id="GO:0004222">
    <property type="term" value="F:metalloendopeptidase activity"/>
    <property type="evidence" value="ECO:0007669"/>
    <property type="project" value="InterPro"/>
</dbReference>
<dbReference type="Pfam" id="PF01435">
    <property type="entry name" value="Peptidase_M48"/>
    <property type="match status" value="1"/>
</dbReference>
<dbReference type="RefSeq" id="WP_169751150.1">
    <property type="nucleotide sequence ID" value="NZ_CP012154.1"/>
</dbReference>
<sequence length="487" mass="54557" precursor="true">MRLLRILIPALLFMPGILAAQTGSGLPDMGGTSTRVLPIEQEQTFARDFERYMRAHNLLIEDPMIRDYFEDMGYRLVANSDRRDGNFHFFVIRESGINAFASVAGVIGIHSGLILLAEDESEVAGVVAHEIAHVTQDHLARGLENAQDVSLPAMLATVGLAIAASAVGSPDAGQAVLMSGLGLAQQFQINHTRQSEAEADRIGIALLGDTGFDPHGMTRFFERLNVHSRAMGQGPPEYLRTHPLTINRIAEARSRADEVFNPRAATEPSEEFHFVQARLRVLMSQRLDHDIRWFQTRLENGTRPADAMRYGLVLALSREGRMDEAEVQLERLLSSDPQRQLFQLLEAEFQLRAGRRDRALEVLERLVHQYPGSRQVTSQYAQTLMHGDSGADAERASELLRGYLRAYPDDLRMTELYARAANQAGEPVRAAEAVAESYYLRGGVEEAIEQLERVSDRPDLDYYQRARVTARLNELRSEQLRLAAQNR</sequence>
<evidence type="ECO:0000256" key="5">
    <source>
        <dbReference type="ARBA" id="ARBA00022801"/>
    </source>
</evidence>
<dbReference type="InterPro" id="IPR001915">
    <property type="entry name" value="Peptidase_M48"/>
</dbReference>
<evidence type="ECO:0000256" key="6">
    <source>
        <dbReference type="ARBA" id="ARBA00022833"/>
    </source>
</evidence>
<proteinExistence type="inferred from homology"/>
<dbReference type="PANTHER" id="PTHR22726">
    <property type="entry name" value="METALLOENDOPEPTIDASE OMA1"/>
    <property type="match status" value="1"/>
</dbReference>